<organism evidence="1 2">
    <name type="scientific">Thermaurantimonas aggregans</name>
    <dbReference type="NCBI Taxonomy" id="2173829"/>
    <lineage>
        <taxon>Bacteria</taxon>
        <taxon>Pseudomonadati</taxon>
        <taxon>Bacteroidota</taxon>
        <taxon>Flavobacteriia</taxon>
        <taxon>Flavobacteriales</taxon>
        <taxon>Schleiferiaceae</taxon>
        <taxon>Thermaurantimonas</taxon>
    </lineage>
</organism>
<proteinExistence type="predicted"/>
<reference evidence="1 2" key="1">
    <citation type="submission" date="2018-11" db="EMBL/GenBank/DDBJ databases">
        <title>Schleiferia aggregans sp. nov., a moderately thermophilic heterotrophic bacterium isolated from microbial mats at a terrestrial hot spring.</title>
        <authorList>
            <person name="Iino T."/>
            <person name="Ohkuma M."/>
            <person name="Haruta S."/>
        </authorList>
    </citation>
    <scope>NUCLEOTIDE SEQUENCE [LARGE SCALE GENOMIC DNA]</scope>
    <source>
        <strain evidence="1 2">LA</strain>
    </source>
</reference>
<sequence>MNTRIVLSTAVLIFSLPLFSQNYYQQGFFIRGGASYTLSQPYSIPFNNWENRTLTDSTLDIQVNYFSPGSGAFAHFGFGYQINDIFRFGLDVAYQFNSSSTVKDVYTTRIDTLDFTFESPRTLTSNAFLFTPEVTFMLPMEYITRPYIRVGFPIIVGVIQEKSSVLLPNNSNFYDFIEMQTNYIGRFSLGLSGALGIEWSLDDRLFLFTEVRALGANFSPRRSELVFYEVNGQGQLNQFARYERETVYDRNIRITDQDEIIANEPSKARPFSLPFNHIGFSVGLTVQLF</sequence>
<comment type="caution">
    <text evidence="1">The sequence shown here is derived from an EMBL/GenBank/DDBJ whole genome shotgun (WGS) entry which is preliminary data.</text>
</comment>
<dbReference type="AlphaFoldDB" id="A0A401XI27"/>
<gene>
    <name evidence="1" type="ORF">JCM31826_01160</name>
</gene>
<accession>A0A401XI27</accession>
<keyword evidence="2" id="KW-1185">Reference proteome</keyword>
<dbReference type="InterPro" id="IPR011250">
    <property type="entry name" value="OMP/PagP_B-barrel"/>
</dbReference>
<dbReference type="RefSeq" id="WP_124396709.1">
    <property type="nucleotide sequence ID" value="NZ_BHZE01000001.1"/>
</dbReference>
<dbReference type="Gene3D" id="2.40.160.20">
    <property type="match status" value="1"/>
</dbReference>
<dbReference type="SUPFAM" id="SSF56925">
    <property type="entry name" value="OMPA-like"/>
    <property type="match status" value="1"/>
</dbReference>
<name>A0A401XI27_9FLAO</name>
<evidence type="ECO:0000313" key="2">
    <source>
        <dbReference type="Proteomes" id="UP000286715"/>
    </source>
</evidence>
<dbReference type="OrthoDB" id="1322659at2"/>
<dbReference type="EMBL" id="BHZE01000001">
    <property type="protein sequence ID" value="GCD76634.1"/>
    <property type="molecule type" value="Genomic_DNA"/>
</dbReference>
<evidence type="ECO:0000313" key="1">
    <source>
        <dbReference type="EMBL" id="GCD76634.1"/>
    </source>
</evidence>
<evidence type="ECO:0008006" key="3">
    <source>
        <dbReference type="Google" id="ProtNLM"/>
    </source>
</evidence>
<dbReference type="Proteomes" id="UP000286715">
    <property type="component" value="Unassembled WGS sequence"/>
</dbReference>
<protein>
    <recommendedName>
        <fullName evidence="3">Outer membrane protein beta-barrel domain-containing protein</fullName>
    </recommendedName>
</protein>